<protein>
    <submittedName>
        <fullName evidence="1">Uncharacterized protein</fullName>
    </submittedName>
</protein>
<comment type="caution">
    <text evidence="1">The sequence shown here is derived from an EMBL/GenBank/DDBJ whole genome shotgun (WGS) entry which is preliminary data.</text>
</comment>
<proteinExistence type="predicted"/>
<evidence type="ECO:0000313" key="1">
    <source>
        <dbReference type="EMBL" id="MBE5919087.1"/>
    </source>
</evidence>
<name>A0A927U8K6_9FIRM</name>
<dbReference type="AlphaFoldDB" id="A0A927U8K6"/>
<gene>
    <name evidence="1" type="ORF">E7272_04505</name>
</gene>
<evidence type="ECO:0000313" key="2">
    <source>
        <dbReference type="Proteomes" id="UP000766246"/>
    </source>
</evidence>
<dbReference type="EMBL" id="SVER01000009">
    <property type="protein sequence ID" value="MBE5919087.1"/>
    <property type="molecule type" value="Genomic_DNA"/>
</dbReference>
<reference evidence="1" key="1">
    <citation type="submission" date="2019-04" db="EMBL/GenBank/DDBJ databases">
        <title>Evolution of Biomass-Degrading Anaerobic Consortia Revealed by Metagenomics.</title>
        <authorList>
            <person name="Peng X."/>
        </authorList>
    </citation>
    <scope>NUCLEOTIDE SEQUENCE</scope>
    <source>
        <strain evidence="1">SIG311</strain>
    </source>
</reference>
<organism evidence="1 2">
    <name type="scientific">Pseudobutyrivibrio ruminis</name>
    <dbReference type="NCBI Taxonomy" id="46206"/>
    <lineage>
        <taxon>Bacteria</taxon>
        <taxon>Bacillati</taxon>
        <taxon>Bacillota</taxon>
        <taxon>Clostridia</taxon>
        <taxon>Lachnospirales</taxon>
        <taxon>Lachnospiraceae</taxon>
        <taxon>Pseudobutyrivibrio</taxon>
    </lineage>
</organism>
<sequence length="153" mass="17986">MMELNSKIKCALQEIDFVNRYEKIAEEYNANRTPSNDRLVHIDGEEVMETIASLGYQPSFDAKEKFYKIKEEKNGEFTFGFHIILRDGNVDLVWIVKENKELLLGLPWSLYSRLLINPDYKISYPVIGSYEDIDDILEKAFTMFEDFKQALRK</sequence>
<accession>A0A927U8K6</accession>
<dbReference type="Proteomes" id="UP000766246">
    <property type="component" value="Unassembled WGS sequence"/>
</dbReference>